<evidence type="ECO:0000313" key="2">
    <source>
        <dbReference type="EMBL" id="GEQ34877.1"/>
    </source>
</evidence>
<comment type="caution">
    <text evidence="2">The sequence shown here is derived from an EMBL/GenBank/DDBJ whole genome shotgun (WGS) entry which is preliminary data.</text>
</comment>
<gene>
    <name evidence="2" type="ORF">M132T_03850</name>
</gene>
<dbReference type="InterPro" id="IPR007492">
    <property type="entry name" value="LytTR_DNA-bd_dom"/>
</dbReference>
<feature type="domain" description="HTH LytTR-type" evidence="1">
    <location>
        <begin position="41"/>
        <end position="145"/>
    </location>
</feature>
<name>A0AAV3WSG8_9LACT</name>
<dbReference type="PANTHER" id="PTHR37299">
    <property type="entry name" value="TRANSCRIPTIONAL REGULATOR-RELATED"/>
    <property type="match status" value="1"/>
</dbReference>
<accession>A0AAV3WSG8</accession>
<proteinExistence type="predicted"/>
<dbReference type="Gene3D" id="2.40.50.1020">
    <property type="entry name" value="LytTr DNA-binding domain"/>
    <property type="match status" value="1"/>
</dbReference>
<dbReference type="Proteomes" id="UP000887127">
    <property type="component" value="Unassembled WGS sequence"/>
</dbReference>
<protein>
    <submittedName>
        <fullName evidence="2">Transcriptional regulator</fullName>
    </submittedName>
</protein>
<dbReference type="GeneID" id="96910205"/>
<sequence length="145" mass="17445">MKLKLVEDKQLEESLIDITYNRFERRIQRIVDMVETNKVQLEGKMDSSEYKVESFDIYYIESVDNTSFLYAESEVFESKEKLYALENRLNNTSFVRISKSTLLNMDYLKSVQPIKHYRLEANLKNKEKLIINRHYVKEVKQYLNI</sequence>
<dbReference type="SMART" id="SM00850">
    <property type="entry name" value="LytTR"/>
    <property type="match status" value="1"/>
</dbReference>
<dbReference type="PROSITE" id="PS50930">
    <property type="entry name" value="HTH_LYTTR"/>
    <property type="match status" value="1"/>
</dbReference>
<dbReference type="InterPro" id="IPR046947">
    <property type="entry name" value="LytR-like"/>
</dbReference>
<reference evidence="2" key="1">
    <citation type="submission" date="2019-08" db="EMBL/GenBank/DDBJ databases">
        <title>Marinilactibacillus psychrotolerans M13-2T whole genome sequencing project.</title>
        <authorList>
            <person name="Ishikawa M."/>
            <person name="Suzuki T."/>
            <person name="Matsutani M."/>
        </authorList>
    </citation>
    <scope>NUCLEOTIDE SEQUENCE</scope>
    <source>
        <strain evidence="2">M13-2T</strain>
    </source>
</reference>
<dbReference type="EMBL" id="BKBI01000002">
    <property type="protein sequence ID" value="GEQ34877.1"/>
    <property type="molecule type" value="Genomic_DNA"/>
</dbReference>
<dbReference type="GO" id="GO:0000156">
    <property type="term" value="F:phosphorelay response regulator activity"/>
    <property type="evidence" value="ECO:0007669"/>
    <property type="project" value="InterPro"/>
</dbReference>
<evidence type="ECO:0000313" key="3">
    <source>
        <dbReference type="Proteomes" id="UP000887127"/>
    </source>
</evidence>
<evidence type="ECO:0000259" key="1">
    <source>
        <dbReference type="PROSITE" id="PS50930"/>
    </source>
</evidence>
<dbReference type="RefSeq" id="WP_091759709.1">
    <property type="nucleotide sequence ID" value="NZ_BJVX01000001.1"/>
</dbReference>
<dbReference type="PANTHER" id="PTHR37299:SF4">
    <property type="entry name" value="TRANSCRIPTIONAL REGULATOR"/>
    <property type="match status" value="1"/>
</dbReference>
<dbReference type="AlphaFoldDB" id="A0AAV3WSG8"/>
<dbReference type="GO" id="GO:0003677">
    <property type="term" value="F:DNA binding"/>
    <property type="evidence" value="ECO:0007669"/>
    <property type="project" value="InterPro"/>
</dbReference>
<organism evidence="2 3">
    <name type="scientific">Marinilactibacillus psychrotolerans</name>
    <dbReference type="NCBI Taxonomy" id="191770"/>
    <lineage>
        <taxon>Bacteria</taxon>
        <taxon>Bacillati</taxon>
        <taxon>Bacillota</taxon>
        <taxon>Bacilli</taxon>
        <taxon>Lactobacillales</taxon>
        <taxon>Carnobacteriaceae</taxon>
        <taxon>Marinilactibacillus</taxon>
    </lineage>
</organism>
<dbReference type="Pfam" id="PF04397">
    <property type="entry name" value="LytTR"/>
    <property type="match status" value="1"/>
</dbReference>